<comment type="subcellular location">
    <subcellularLocation>
        <location evidence="1">Membrane</location>
    </subcellularLocation>
</comment>
<feature type="transmembrane region" description="Helical" evidence="7">
    <location>
        <begin position="28"/>
        <end position="48"/>
    </location>
</feature>
<sequence>MRKLTIISQSGQKMVAGLKKEDRGVKRYAALVLIIGLILTIFITHIVYRGQQQLAESNFEFLTDNQAENIKELVMLDISFIGAGASFYHATQPSAWDNFASFAAPLVDGSQSLIAMQWMKKVYPEQYDTHTARVRERFPSYQIYTVPKDKPRVEGYILTDDEPMFVASDIYPVNEGNLRALGYYSSRERVRRVIRNTRVTGEPSLSDKIRLLQDGFDRSIPKQGMLVYVPVFEAGTDSLRGVVIGVIRITAYFKQIVSRTSIGKDIGVRVVDLGFDAEDDPILYQNEQWRLLDTPTKDIVIDLYDRQWKIEFKHDAVISKTDKLILFFVGTGGLLISVLLSYVVYLMLREQRRLTVIVNRRTKDLQYLVERDPLTEVYNRRAFNRLTEYHISCHKPFSLVIIDVDNFKRINDQYGHVVGDEILMQVAVYIKEQMYPDDMLFRLGGDEFALISRCIDYGTLHHYLTRMCMEIATLSWDAIDSNFRCSLSVGAAVYRGETIEQLINRADEQLYISKANGRNRANVA</sequence>
<dbReference type="PROSITE" id="PS50839">
    <property type="entry name" value="CHASE"/>
    <property type="match status" value="1"/>
</dbReference>
<feature type="transmembrane region" description="Helical" evidence="7">
    <location>
        <begin position="324"/>
        <end position="348"/>
    </location>
</feature>
<feature type="domain" description="GGDEF" evidence="9">
    <location>
        <begin position="395"/>
        <end position="524"/>
    </location>
</feature>
<evidence type="ECO:0000256" key="4">
    <source>
        <dbReference type="ARBA" id="ARBA00022989"/>
    </source>
</evidence>
<dbReference type="EMBL" id="CP115920">
    <property type="protein sequence ID" value="XCD14752.1"/>
    <property type="molecule type" value="Genomic_DNA"/>
</dbReference>
<dbReference type="PROSITE" id="PS50887">
    <property type="entry name" value="GGDEF"/>
    <property type="match status" value="1"/>
</dbReference>
<dbReference type="Pfam" id="PF03924">
    <property type="entry name" value="CHASE"/>
    <property type="match status" value="1"/>
</dbReference>
<comment type="catalytic activity">
    <reaction evidence="6">
        <text>2 GTP = 3',3'-c-di-GMP + 2 diphosphate</text>
        <dbReference type="Rhea" id="RHEA:24898"/>
        <dbReference type="ChEBI" id="CHEBI:33019"/>
        <dbReference type="ChEBI" id="CHEBI:37565"/>
        <dbReference type="ChEBI" id="CHEBI:58805"/>
        <dbReference type="EC" id="2.7.7.65"/>
    </reaction>
</comment>
<protein>
    <recommendedName>
        <fullName evidence="2">diguanylate cyclase</fullName>
        <ecNumber evidence="2">2.7.7.65</ecNumber>
    </recommendedName>
</protein>
<evidence type="ECO:0000259" key="8">
    <source>
        <dbReference type="PROSITE" id="PS50839"/>
    </source>
</evidence>
<evidence type="ECO:0000256" key="1">
    <source>
        <dbReference type="ARBA" id="ARBA00004370"/>
    </source>
</evidence>
<evidence type="ECO:0000259" key="9">
    <source>
        <dbReference type="PROSITE" id="PS50887"/>
    </source>
</evidence>
<keyword evidence="4 7" id="KW-1133">Transmembrane helix</keyword>
<evidence type="ECO:0000256" key="6">
    <source>
        <dbReference type="ARBA" id="ARBA00034247"/>
    </source>
</evidence>
<dbReference type="InterPro" id="IPR042240">
    <property type="entry name" value="CHASE_sf"/>
</dbReference>
<evidence type="ECO:0000256" key="5">
    <source>
        <dbReference type="ARBA" id="ARBA00023136"/>
    </source>
</evidence>
<keyword evidence="5 7" id="KW-0472">Membrane</keyword>
<dbReference type="SMART" id="SM00267">
    <property type="entry name" value="GGDEF"/>
    <property type="match status" value="1"/>
</dbReference>
<dbReference type="Pfam" id="PF00990">
    <property type="entry name" value="GGDEF"/>
    <property type="match status" value="1"/>
</dbReference>
<gene>
    <name evidence="10" type="ORF">PG915_09040</name>
</gene>
<dbReference type="InterPro" id="IPR029787">
    <property type="entry name" value="Nucleotide_cyclase"/>
</dbReference>
<dbReference type="EC" id="2.7.7.65" evidence="2"/>
<evidence type="ECO:0000313" key="10">
    <source>
        <dbReference type="EMBL" id="XCD14752.1"/>
    </source>
</evidence>
<dbReference type="CDD" id="cd01949">
    <property type="entry name" value="GGDEF"/>
    <property type="match status" value="1"/>
</dbReference>
<dbReference type="PANTHER" id="PTHR45138">
    <property type="entry name" value="REGULATORY COMPONENTS OF SENSORY TRANSDUCTION SYSTEM"/>
    <property type="match status" value="1"/>
</dbReference>
<keyword evidence="3 7" id="KW-0812">Transmembrane</keyword>
<evidence type="ECO:0000256" key="2">
    <source>
        <dbReference type="ARBA" id="ARBA00012528"/>
    </source>
</evidence>
<dbReference type="SMART" id="SM01079">
    <property type="entry name" value="CHASE"/>
    <property type="match status" value="1"/>
</dbReference>
<name>A0AAU8BEJ4_9VIBR</name>
<dbReference type="PANTHER" id="PTHR45138:SF9">
    <property type="entry name" value="DIGUANYLATE CYCLASE DGCM-RELATED"/>
    <property type="match status" value="1"/>
</dbReference>
<dbReference type="Gene3D" id="3.30.70.270">
    <property type="match status" value="1"/>
</dbReference>
<dbReference type="GO" id="GO:1902201">
    <property type="term" value="P:negative regulation of bacterial-type flagellum-dependent cell motility"/>
    <property type="evidence" value="ECO:0007669"/>
    <property type="project" value="TreeGrafter"/>
</dbReference>
<feature type="domain" description="CHASE" evidence="8">
    <location>
        <begin position="90"/>
        <end position="311"/>
    </location>
</feature>
<dbReference type="SUPFAM" id="SSF55073">
    <property type="entry name" value="Nucleotide cyclase"/>
    <property type="match status" value="1"/>
</dbReference>
<evidence type="ECO:0000256" key="3">
    <source>
        <dbReference type="ARBA" id="ARBA00022692"/>
    </source>
</evidence>
<dbReference type="AlphaFoldDB" id="A0AAU8BEJ4"/>
<dbReference type="KEGG" id="vck:PG915_09040"/>
<dbReference type="RefSeq" id="WP_353496226.1">
    <property type="nucleotide sequence ID" value="NZ_CP115920.1"/>
</dbReference>
<dbReference type="GO" id="GO:0043709">
    <property type="term" value="P:cell adhesion involved in single-species biofilm formation"/>
    <property type="evidence" value="ECO:0007669"/>
    <property type="project" value="TreeGrafter"/>
</dbReference>
<dbReference type="Gene3D" id="3.30.450.350">
    <property type="entry name" value="CHASE domain"/>
    <property type="match status" value="1"/>
</dbReference>
<dbReference type="InterPro" id="IPR000160">
    <property type="entry name" value="GGDEF_dom"/>
</dbReference>
<dbReference type="InterPro" id="IPR043128">
    <property type="entry name" value="Rev_trsase/Diguanyl_cyclase"/>
</dbReference>
<dbReference type="InterPro" id="IPR006189">
    <property type="entry name" value="CHASE_dom"/>
</dbReference>
<reference evidence="10" key="1">
    <citation type="submission" date="2023-01" db="EMBL/GenBank/DDBJ databases">
        <title>Vibrio sp. CB1-14 genome sequencing.</title>
        <authorList>
            <person name="Otstavnykh N."/>
            <person name="Isaeva M."/>
            <person name="Meleshko D."/>
        </authorList>
    </citation>
    <scope>NUCLEOTIDE SEQUENCE</scope>
    <source>
        <strain evidence="10">CB1-14</strain>
    </source>
</reference>
<accession>A0AAU8BEJ4</accession>
<dbReference type="InterPro" id="IPR050469">
    <property type="entry name" value="Diguanylate_Cyclase"/>
</dbReference>
<evidence type="ECO:0000256" key="7">
    <source>
        <dbReference type="SAM" id="Phobius"/>
    </source>
</evidence>
<dbReference type="GO" id="GO:0052621">
    <property type="term" value="F:diguanylate cyclase activity"/>
    <property type="evidence" value="ECO:0007669"/>
    <property type="project" value="UniProtKB-EC"/>
</dbReference>
<dbReference type="GO" id="GO:0007165">
    <property type="term" value="P:signal transduction"/>
    <property type="evidence" value="ECO:0007669"/>
    <property type="project" value="UniProtKB-ARBA"/>
</dbReference>
<dbReference type="NCBIfam" id="TIGR00254">
    <property type="entry name" value="GGDEF"/>
    <property type="match status" value="1"/>
</dbReference>
<organism evidence="10">
    <name type="scientific">Vibrio chaetopteri</name>
    <dbReference type="NCBI Taxonomy" id="3016528"/>
    <lineage>
        <taxon>Bacteria</taxon>
        <taxon>Pseudomonadati</taxon>
        <taxon>Pseudomonadota</taxon>
        <taxon>Gammaproteobacteria</taxon>
        <taxon>Vibrionales</taxon>
        <taxon>Vibrionaceae</taxon>
        <taxon>Vibrio</taxon>
    </lineage>
</organism>
<dbReference type="GO" id="GO:0005886">
    <property type="term" value="C:plasma membrane"/>
    <property type="evidence" value="ECO:0007669"/>
    <property type="project" value="TreeGrafter"/>
</dbReference>
<proteinExistence type="predicted"/>